<dbReference type="PATRIC" id="fig|1304281.5.peg.1703"/>
<dbReference type="Proteomes" id="UP000035900">
    <property type="component" value="Unassembled WGS sequence"/>
</dbReference>
<name>A0A0J7LQJ3_9FLAO</name>
<organism evidence="1 2">
    <name type="scientific">Chryseobacterium koreense CCUG 49689</name>
    <dbReference type="NCBI Taxonomy" id="1304281"/>
    <lineage>
        <taxon>Bacteria</taxon>
        <taxon>Pseudomonadati</taxon>
        <taxon>Bacteroidota</taxon>
        <taxon>Flavobacteriia</taxon>
        <taxon>Flavobacteriales</taxon>
        <taxon>Weeksellaceae</taxon>
        <taxon>Chryseobacterium group</taxon>
        <taxon>Chryseobacterium</taxon>
    </lineage>
</organism>
<accession>A0A0J7LQJ3</accession>
<evidence type="ECO:0000313" key="2">
    <source>
        <dbReference type="Proteomes" id="UP000035900"/>
    </source>
</evidence>
<dbReference type="AlphaFoldDB" id="A0A0J7LQJ3"/>
<protein>
    <submittedName>
        <fullName evidence="1">Uncharacterized protein</fullName>
    </submittedName>
</protein>
<keyword evidence="2" id="KW-1185">Reference proteome</keyword>
<sequence length="76" mass="8941">MDVLSRVFRKLIQKFFFVILAAWALFFETRAGIWMFFDQGHRCLKDGSVLFDLLRSVDSLESLGTNYSTVLPDFWK</sequence>
<proteinExistence type="predicted"/>
<reference evidence="1 2" key="1">
    <citation type="journal article" date="2004" name="Int. J. Syst. Evol. Microbiol.">
        <title>Kaistella koreensis gen. nov., sp. nov., a novel member of the Chryseobacterium-Bergeyella-Riemerella branch.</title>
        <authorList>
            <person name="Kim M.K."/>
            <person name="Im W.T."/>
            <person name="Shin Y.K."/>
            <person name="Lim J.H."/>
            <person name="Kim S.H."/>
            <person name="Lee B.C."/>
            <person name="Park M.Y."/>
            <person name="Lee K.Y."/>
            <person name="Lee S.T."/>
        </authorList>
    </citation>
    <scope>NUCLEOTIDE SEQUENCE [LARGE SCALE GENOMIC DNA]</scope>
    <source>
        <strain evidence="1 2">CCUG 49689</strain>
    </source>
</reference>
<comment type="caution">
    <text evidence="1">The sequence shown here is derived from an EMBL/GenBank/DDBJ whole genome shotgun (WGS) entry which is preliminary data.</text>
</comment>
<evidence type="ECO:0000313" key="1">
    <source>
        <dbReference type="EMBL" id="KMQ71325.1"/>
    </source>
</evidence>
<dbReference type="EMBL" id="LFNG01000009">
    <property type="protein sequence ID" value="KMQ71325.1"/>
    <property type="molecule type" value="Genomic_DNA"/>
</dbReference>
<gene>
    <name evidence="1" type="ORF">ACM44_07970</name>
</gene>